<dbReference type="RefSeq" id="WP_238106106.1">
    <property type="nucleotide sequence ID" value="NZ_JAQQPZ010000001.1"/>
</dbReference>
<dbReference type="EMBL" id="JAQQPZ010000001">
    <property type="protein sequence ID" value="MDD8057552.1"/>
    <property type="molecule type" value="Genomic_DNA"/>
</dbReference>
<dbReference type="GO" id="GO:0000428">
    <property type="term" value="C:DNA-directed RNA polymerase complex"/>
    <property type="evidence" value="ECO:0007669"/>
    <property type="project" value="UniProtKB-KW"/>
</dbReference>
<reference evidence="2 3" key="1">
    <citation type="submission" date="2023-02" db="EMBL/GenBank/DDBJ databases">
        <title>Genome sequence of Shewanella metallivivens ER-Te-42B-Light, sp. nov., enriched from sulfide tube worms (Riftia pachyptila) isolated from Explorer Ridge in the Pacific Ocean.</title>
        <authorList>
            <person name="Maltman C."/>
            <person name="Kuzyk S.B."/>
            <person name="Kyndt J.A."/>
            <person name="Yurkov V."/>
        </authorList>
    </citation>
    <scope>NUCLEOTIDE SEQUENCE [LARGE SCALE GENOMIC DNA]</scope>
    <source>
        <strain evidence="2 3">ER-Te-42B-Light</strain>
    </source>
</reference>
<comment type="caution">
    <text evidence="2">The sequence shown here is derived from an EMBL/GenBank/DDBJ whole genome shotgun (WGS) entry which is preliminary data.</text>
</comment>
<keyword evidence="2" id="KW-0804">Transcription</keyword>
<sequence length="152" mass="17301">MKLTNEDRHFLITRILNGAAISSIAAELKCPKSTASKVFETAVTRIFRHVRHSKNYSIEQARQDKELIEQHLEDYLNGSWFTEYKGLESSASIYNLNIKSNIANPLVSKNISTIEQLINYPKCKLLNIDGIGKRAIEKIEMALKEQGFSLNM</sequence>
<feature type="domain" description="RNA polymerase alpha subunit C-terminal" evidence="1">
    <location>
        <begin position="90"/>
        <end position="145"/>
    </location>
</feature>
<dbReference type="Gene3D" id="1.10.150.20">
    <property type="entry name" value="5' to 3' exonuclease, C-terminal subdomain"/>
    <property type="match status" value="1"/>
</dbReference>
<keyword evidence="3" id="KW-1185">Reference proteome</keyword>
<evidence type="ECO:0000259" key="1">
    <source>
        <dbReference type="Pfam" id="PF03118"/>
    </source>
</evidence>
<keyword evidence="2" id="KW-0240">DNA-directed RNA polymerase</keyword>
<accession>A0ABT5TG10</accession>
<evidence type="ECO:0000313" key="3">
    <source>
        <dbReference type="Proteomes" id="UP001213691"/>
    </source>
</evidence>
<dbReference type="Pfam" id="PF03118">
    <property type="entry name" value="RNA_pol_A_CTD"/>
    <property type="match status" value="1"/>
</dbReference>
<dbReference type="Proteomes" id="UP001213691">
    <property type="component" value="Unassembled WGS sequence"/>
</dbReference>
<evidence type="ECO:0000313" key="2">
    <source>
        <dbReference type="EMBL" id="MDD8057552.1"/>
    </source>
</evidence>
<dbReference type="InterPro" id="IPR011260">
    <property type="entry name" value="RNAP_asu_C"/>
</dbReference>
<gene>
    <name evidence="2" type="ORF">PQR79_00155</name>
</gene>
<protein>
    <submittedName>
        <fullName evidence="2">DNA-directed RNA polymerase subunit alpha C-terminal domain-containing protein</fullName>
    </submittedName>
</protein>
<proteinExistence type="predicted"/>
<dbReference type="SUPFAM" id="SSF47789">
    <property type="entry name" value="C-terminal domain of RNA polymerase alpha subunit"/>
    <property type="match status" value="1"/>
</dbReference>
<name>A0ABT5TG10_9GAMM</name>
<organism evidence="2 3">
    <name type="scientific">Shewanella metallivivens</name>
    <dbReference type="NCBI Taxonomy" id="2872342"/>
    <lineage>
        <taxon>Bacteria</taxon>
        <taxon>Pseudomonadati</taxon>
        <taxon>Pseudomonadota</taxon>
        <taxon>Gammaproteobacteria</taxon>
        <taxon>Alteromonadales</taxon>
        <taxon>Shewanellaceae</taxon>
        <taxon>Shewanella</taxon>
    </lineage>
</organism>